<evidence type="ECO:0000313" key="3">
    <source>
        <dbReference type="Proteomes" id="UP000648482"/>
    </source>
</evidence>
<keyword evidence="3" id="KW-1185">Reference proteome</keyword>
<protein>
    <recommendedName>
        <fullName evidence="4">MFS transporter</fullName>
    </recommendedName>
</protein>
<proteinExistence type="predicted"/>
<evidence type="ECO:0000256" key="1">
    <source>
        <dbReference type="SAM" id="Phobius"/>
    </source>
</evidence>
<name>A0ABR9DZ53_9GAMM</name>
<evidence type="ECO:0008006" key="4">
    <source>
        <dbReference type="Google" id="ProtNLM"/>
    </source>
</evidence>
<sequence length="49" mass="5260">MALRLSDLRFQIYNAGLLGVGIGGSLGFATLYPTYAFVLNFYADKNGVA</sequence>
<gene>
    <name evidence="2" type="ORF">PALI_a0873</name>
</gene>
<keyword evidence="1" id="KW-0812">Transmembrane</keyword>
<evidence type="ECO:0000313" key="2">
    <source>
        <dbReference type="EMBL" id="MBE0359595.1"/>
    </source>
</evidence>
<organism evidence="2 3">
    <name type="scientific">Pseudoalteromonas aliena SW19</name>
    <dbReference type="NCBI Taxonomy" id="1314866"/>
    <lineage>
        <taxon>Bacteria</taxon>
        <taxon>Pseudomonadati</taxon>
        <taxon>Pseudomonadota</taxon>
        <taxon>Gammaproteobacteria</taxon>
        <taxon>Alteromonadales</taxon>
        <taxon>Pseudoalteromonadaceae</taxon>
        <taxon>Pseudoalteromonas</taxon>
    </lineage>
</organism>
<dbReference type="EMBL" id="AQGU01000025">
    <property type="protein sequence ID" value="MBE0359595.1"/>
    <property type="molecule type" value="Genomic_DNA"/>
</dbReference>
<dbReference type="Proteomes" id="UP000648482">
    <property type="component" value="Unassembled WGS sequence"/>
</dbReference>
<keyword evidence="1" id="KW-0472">Membrane</keyword>
<feature type="transmembrane region" description="Helical" evidence="1">
    <location>
        <begin position="12"/>
        <end position="32"/>
    </location>
</feature>
<comment type="caution">
    <text evidence="2">The sequence shown here is derived from an EMBL/GenBank/DDBJ whole genome shotgun (WGS) entry which is preliminary data.</text>
</comment>
<reference evidence="2 3" key="1">
    <citation type="submission" date="2015-06" db="EMBL/GenBank/DDBJ databases">
        <title>Genome sequence of Pseudoalteromonas aliena.</title>
        <authorList>
            <person name="Xie B.-B."/>
            <person name="Rong J.-C."/>
            <person name="Qin Q.-L."/>
            <person name="Zhang Y.-Z."/>
        </authorList>
    </citation>
    <scope>NUCLEOTIDE SEQUENCE [LARGE SCALE GENOMIC DNA]</scope>
    <source>
        <strain evidence="2 3">SW19</strain>
    </source>
</reference>
<accession>A0ABR9DZ53</accession>
<keyword evidence="1" id="KW-1133">Transmembrane helix</keyword>